<feature type="domain" description="Nucleotide exchange factor Fes1" evidence="3">
    <location>
        <begin position="23"/>
        <end position="107"/>
    </location>
</feature>
<dbReference type="EMBL" id="AJVK01002283">
    <property type="status" value="NOT_ANNOTATED_CDS"/>
    <property type="molecule type" value="Genomic_DNA"/>
</dbReference>
<dbReference type="InterPro" id="IPR011989">
    <property type="entry name" value="ARM-like"/>
</dbReference>
<evidence type="ECO:0000313" key="5">
    <source>
        <dbReference type="Proteomes" id="UP000092462"/>
    </source>
</evidence>
<dbReference type="InterPro" id="IPR013918">
    <property type="entry name" value="Nucleotide_exch_fac_Fes1"/>
</dbReference>
<evidence type="ECO:0000256" key="2">
    <source>
        <dbReference type="SAM" id="MobiDB-lite"/>
    </source>
</evidence>
<name>A0A1B0D096_PHLPP</name>
<dbReference type="PANTHER" id="PTHR19316:SF18">
    <property type="entry name" value="HSP70-BINDING PROTEIN 1"/>
    <property type="match status" value="1"/>
</dbReference>
<accession>A0A1B0D096</accession>
<evidence type="ECO:0000256" key="1">
    <source>
        <dbReference type="ARBA" id="ARBA00022737"/>
    </source>
</evidence>
<keyword evidence="1" id="KW-0677">Repeat</keyword>
<feature type="compositionally biased region" description="Basic and acidic residues" evidence="2">
    <location>
        <begin position="1"/>
        <end position="18"/>
    </location>
</feature>
<dbReference type="SUPFAM" id="SSF48371">
    <property type="entry name" value="ARM repeat"/>
    <property type="match status" value="1"/>
</dbReference>
<dbReference type="VEuPathDB" id="VectorBase:PPAPM1_011282"/>
<dbReference type="PANTHER" id="PTHR19316">
    <property type="entry name" value="PROTEIN FOLDING REGULATOR"/>
    <property type="match status" value="1"/>
</dbReference>
<protein>
    <recommendedName>
        <fullName evidence="3">Nucleotide exchange factor Fes1 domain-containing protein</fullName>
    </recommendedName>
</protein>
<organism evidence="4 5">
    <name type="scientific">Phlebotomus papatasi</name>
    <name type="common">Sandfly</name>
    <dbReference type="NCBI Taxonomy" id="29031"/>
    <lineage>
        <taxon>Eukaryota</taxon>
        <taxon>Metazoa</taxon>
        <taxon>Ecdysozoa</taxon>
        <taxon>Arthropoda</taxon>
        <taxon>Hexapoda</taxon>
        <taxon>Insecta</taxon>
        <taxon>Pterygota</taxon>
        <taxon>Neoptera</taxon>
        <taxon>Endopterygota</taxon>
        <taxon>Diptera</taxon>
        <taxon>Nematocera</taxon>
        <taxon>Psychodoidea</taxon>
        <taxon>Psychodidae</taxon>
        <taxon>Phlebotomus</taxon>
        <taxon>Phlebotomus</taxon>
    </lineage>
</organism>
<dbReference type="AlphaFoldDB" id="A0A1B0D096"/>
<dbReference type="InterPro" id="IPR016024">
    <property type="entry name" value="ARM-type_fold"/>
</dbReference>
<dbReference type="InterPro" id="IPR050693">
    <property type="entry name" value="Hsp70_NEF-Inhibitors"/>
</dbReference>
<evidence type="ECO:0000313" key="4">
    <source>
        <dbReference type="EnsemblMetazoa" id="PPAI000768-PA"/>
    </source>
</evidence>
<evidence type="ECO:0000259" key="3">
    <source>
        <dbReference type="Pfam" id="PF08609"/>
    </source>
</evidence>
<sequence length="323" mass="36082">MEKKDNSDSNKNPTERPRQPTSLQGLLKFAMEATKAEDAPCDSTMTPMDPERQKFLEEALKNMTVNVGEELVNSIKTITDPASSEDDQVEALETINHYILNIDQADNFHKIGGFCILKPCLNSRYQSVRTETAALIAELAQNNPYCQQHLLENNMLQELTPLLTQPEPVCTRAMSAISAMVTNFPPGMENLFSSGEIDKIVAVLVSRKENRLITKVTFFLSAIPGCHPEFVDKFLDMGIMKYLSGHILPVTRGDLEDSQLSNKLQNILLATVNFCAHNRARDDLRFTAADLPGRLQEIAKVARSDEAFAEIQESAEKLLKLLK</sequence>
<keyword evidence="5" id="KW-1185">Reference proteome</keyword>
<dbReference type="GO" id="GO:0000774">
    <property type="term" value="F:adenyl-nucleotide exchange factor activity"/>
    <property type="evidence" value="ECO:0007669"/>
    <property type="project" value="TreeGrafter"/>
</dbReference>
<feature type="region of interest" description="Disordered" evidence="2">
    <location>
        <begin position="1"/>
        <end position="24"/>
    </location>
</feature>
<reference evidence="4" key="1">
    <citation type="submission" date="2022-08" db="UniProtKB">
        <authorList>
            <consortium name="EnsemblMetazoa"/>
        </authorList>
    </citation>
    <scope>IDENTIFICATION</scope>
    <source>
        <strain evidence="4">Israel</strain>
    </source>
</reference>
<dbReference type="EnsemblMetazoa" id="PPAI000768-RA">
    <property type="protein sequence ID" value="PPAI000768-PA"/>
    <property type="gene ID" value="PPAI000768"/>
</dbReference>
<proteinExistence type="predicted"/>
<dbReference type="VEuPathDB" id="VectorBase:PPAI000768"/>
<dbReference type="GO" id="GO:0005783">
    <property type="term" value="C:endoplasmic reticulum"/>
    <property type="evidence" value="ECO:0007669"/>
    <property type="project" value="TreeGrafter"/>
</dbReference>
<dbReference type="Pfam" id="PF08609">
    <property type="entry name" value="Fes1"/>
    <property type="match status" value="1"/>
</dbReference>
<dbReference type="Proteomes" id="UP000092462">
    <property type="component" value="Unassembled WGS sequence"/>
</dbReference>
<dbReference type="Gene3D" id="1.25.10.10">
    <property type="entry name" value="Leucine-rich Repeat Variant"/>
    <property type="match status" value="1"/>
</dbReference>